<accession>A0AAU7BS32</accession>
<sequence length="44" mass="4820">MSEVFQNIIITVIGLIAIAFLIRKYVWSPKKKNSKSCGSDGCGC</sequence>
<gene>
    <name evidence="2" type="ORF">ABGB03_13660</name>
</gene>
<dbReference type="RefSeq" id="WP_347923131.1">
    <property type="nucleotide sequence ID" value="NZ_CP157199.1"/>
</dbReference>
<dbReference type="EMBL" id="CP157199">
    <property type="protein sequence ID" value="XBG60903.1"/>
    <property type="molecule type" value="Genomic_DNA"/>
</dbReference>
<name>A0AAU7BS32_9FLAO</name>
<dbReference type="Pfam" id="PF12669">
    <property type="entry name" value="FeoB_associated"/>
    <property type="match status" value="1"/>
</dbReference>
<organism evidence="2">
    <name type="scientific">Pontimicrobium sp. SW4</name>
    <dbReference type="NCBI Taxonomy" id="3153519"/>
    <lineage>
        <taxon>Bacteria</taxon>
        <taxon>Pseudomonadati</taxon>
        <taxon>Bacteroidota</taxon>
        <taxon>Flavobacteriia</taxon>
        <taxon>Flavobacteriales</taxon>
        <taxon>Flavobacteriaceae</taxon>
        <taxon>Pontimicrobium</taxon>
    </lineage>
</organism>
<keyword evidence="1" id="KW-0472">Membrane</keyword>
<proteinExistence type="predicted"/>
<dbReference type="AlphaFoldDB" id="A0AAU7BS32"/>
<reference evidence="2" key="1">
    <citation type="submission" date="2024-05" db="EMBL/GenBank/DDBJ databases">
        <title>Pontimicrobium maritimus sp. nov., isolated form sea water.</title>
        <authorList>
            <person name="Muhammad N."/>
            <person name="Vuong T.Q."/>
            <person name="Han H.L."/>
            <person name="Kim S.-G."/>
        </authorList>
    </citation>
    <scope>NUCLEOTIDE SEQUENCE</scope>
    <source>
        <strain evidence="2">SW4</strain>
    </source>
</reference>
<protein>
    <submittedName>
        <fullName evidence="2">FeoB-associated Cys-rich membrane protein</fullName>
    </submittedName>
</protein>
<keyword evidence="1" id="KW-0812">Transmembrane</keyword>
<feature type="transmembrane region" description="Helical" evidence="1">
    <location>
        <begin position="6"/>
        <end position="26"/>
    </location>
</feature>
<keyword evidence="1" id="KW-1133">Transmembrane helix</keyword>
<evidence type="ECO:0000313" key="2">
    <source>
        <dbReference type="EMBL" id="XBG60903.1"/>
    </source>
</evidence>
<evidence type="ECO:0000256" key="1">
    <source>
        <dbReference type="SAM" id="Phobius"/>
    </source>
</evidence>